<dbReference type="RefSeq" id="WP_010270433.1">
    <property type="nucleotide sequence ID" value="NZ_JAVRET010000027.1"/>
</dbReference>
<feature type="domain" description="RNA polymerase sigma factor 70 region 4 type 2" evidence="5">
    <location>
        <begin position="117"/>
        <end position="169"/>
    </location>
</feature>
<evidence type="ECO:0000256" key="2">
    <source>
        <dbReference type="ARBA" id="ARBA00023015"/>
    </source>
</evidence>
<comment type="caution">
    <text evidence="6">The sequence shown here is derived from an EMBL/GenBank/DDBJ whole genome shotgun (WGS) entry which is preliminary data.</text>
</comment>
<dbReference type="InterPro" id="IPR036388">
    <property type="entry name" value="WH-like_DNA-bd_sf"/>
</dbReference>
<name>A0ABU2R0C1_9ACTN</name>
<dbReference type="EMBL" id="JAVRET010000027">
    <property type="protein sequence ID" value="MDT0410151.1"/>
    <property type="molecule type" value="Genomic_DNA"/>
</dbReference>
<keyword evidence="4" id="KW-0804">Transcription</keyword>
<sequence>MNESDRMVRGLRVTFDAFCETHERAWSGFALARLREEGMAREVVARTRERVQLRWGWLMRQAVPALHAWGFLKEEIVAALAEHQVSADTAPAPDWVESVRGATVRALDLAESHGSHEELYAAIRRLSERRHDVIVLRYVLNLPDADIADYLNTTETTVRSTASQALNRLARILDGRQGEM</sequence>
<dbReference type="Pfam" id="PF08281">
    <property type="entry name" value="Sigma70_r4_2"/>
    <property type="match status" value="1"/>
</dbReference>
<dbReference type="InterPro" id="IPR013324">
    <property type="entry name" value="RNA_pol_sigma_r3/r4-like"/>
</dbReference>
<comment type="similarity">
    <text evidence="1">Belongs to the sigma-70 factor family. ECF subfamily.</text>
</comment>
<evidence type="ECO:0000256" key="1">
    <source>
        <dbReference type="ARBA" id="ARBA00010641"/>
    </source>
</evidence>
<reference evidence="7" key="1">
    <citation type="submission" date="2023-07" db="EMBL/GenBank/DDBJ databases">
        <title>30 novel species of actinomycetes from the DSMZ collection.</title>
        <authorList>
            <person name="Nouioui I."/>
        </authorList>
    </citation>
    <scope>NUCLEOTIDE SEQUENCE [LARGE SCALE GENOMIC DNA]</scope>
    <source>
        <strain evidence="7">DSM 41979</strain>
    </source>
</reference>
<accession>A0ABU2R0C1</accession>
<keyword evidence="2" id="KW-0805">Transcription regulation</keyword>
<gene>
    <name evidence="6" type="ORF">RM698_13935</name>
</gene>
<protein>
    <submittedName>
        <fullName evidence="6">Sigma factor-like helix-turn-helix DNA-binding protein</fullName>
    </submittedName>
</protein>
<evidence type="ECO:0000313" key="7">
    <source>
        <dbReference type="Proteomes" id="UP001183610"/>
    </source>
</evidence>
<keyword evidence="3" id="KW-0731">Sigma factor</keyword>
<dbReference type="Proteomes" id="UP001183610">
    <property type="component" value="Unassembled WGS sequence"/>
</dbReference>
<evidence type="ECO:0000256" key="4">
    <source>
        <dbReference type="ARBA" id="ARBA00023163"/>
    </source>
</evidence>
<dbReference type="InterPro" id="IPR013249">
    <property type="entry name" value="RNA_pol_sigma70_r4_t2"/>
</dbReference>
<keyword evidence="7" id="KW-1185">Reference proteome</keyword>
<organism evidence="6 7">
    <name type="scientific">Streptomyces evansiae</name>
    <dbReference type="NCBI Taxonomy" id="3075535"/>
    <lineage>
        <taxon>Bacteria</taxon>
        <taxon>Bacillati</taxon>
        <taxon>Actinomycetota</taxon>
        <taxon>Actinomycetes</taxon>
        <taxon>Kitasatosporales</taxon>
        <taxon>Streptomycetaceae</taxon>
        <taxon>Streptomyces</taxon>
    </lineage>
</organism>
<evidence type="ECO:0000259" key="5">
    <source>
        <dbReference type="Pfam" id="PF08281"/>
    </source>
</evidence>
<dbReference type="Gene3D" id="1.10.10.10">
    <property type="entry name" value="Winged helix-like DNA-binding domain superfamily/Winged helix DNA-binding domain"/>
    <property type="match status" value="1"/>
</dbReference>
<evidence type="ECO:0000256" key="3">
    <source>
        <dbReference type="ARBA" id="ARBA00023082"/>
    </source>
</evidence>
<evidence type="ECO:0000313" key="6">
    <source>
        <dbReference type="EMBL" id="MDT0410151.1"/>
    </source>
</evidence>
<dbReference type="SUPFAM" id="SSF88659">
    <property type="entry name" value="Sigma3 and sigma4 domains of RNA polymerase sigma factors"/>
    <property type="match status" value="1"/>
</dbReference>
<proteinExistence type="inferred from homology"/>